<organism evidence="2 3">
    <name type="scientific">Cercophora newfieldiana</name>
    <dbReference type="NCBI Taxonomy" id="92897"/>
    <lineage>
        <taxon>Eukaryota</taxon>
        <taxon>Fungi</taxon>
        <taxon>Dikarya</taxon>
        <taxon>Ascomycota</taxon>
        <taxon>Pezizomycotina</taxon>
        <taxon>Sordariomycetes</taxon>
        <taxon>Sordariomycetidae</taxon>
        <taxon>Sordariales</taxon>
        <taxon>Lasiosphaeriaceae</taxon>
        <taxon>Cercophora</taxon>
    </lineage>
</organism>
<keyword evidence="3" id="KW-1185">Reference proteome</keyword>
<feature type="compositionally biased region" description="Basic and acidic residues" evidence="1">
    <location>
        <begin position="234"/>
        <end position="251"/>
    </location>
</feature>
<sequence length="431" mass="48889">MSSSNDNEWNTWGRYGYKSTRPPAHHDGSYSDERAGEVQGGPIGPQGAWAQTNTTYWYTEHYASGEPKSRGPTQFVTVDSAPIDMPSMPGADRKCKGIATASFDDSPDPWGVGASNWPDYRYLSDQPMSRFAPRSDGGPGLKGDGSFKFSGFTPRGTLTTYEANEPIGTGRNIQKLVALGEEDREHEQIRREALNRGRSRTVQTEATPQPMTRQESETRAKMRERGFSPWSPEELQRHEDCKRESRAQRRKQLDYERGAEIVWDAVDNEFVDRVHLHDQSAAEYQEWREEERTRGLDAINYAKSPERWKETLMQNEQQFRSDRAKAAAGREELWAQLAPRDASDARRFVTATSTMASENLNASDSARDMHTNGSAAEPERGRSISNASRRVEKGWWRLRANDQRVEKEKRGEFNDGWSAKKLAEANIDAKD</sequence>
<feature type="compositionally biased region" description="Basic and acidic residues" evidence="1">
    <location>
        <begin position="421"/>
        <end position="431"/>
    </location>
</feature>
<evidence type="ECO:0000313" key="2">
    <source>
        <dbReference type="EMBL" id="KAK0655168.1"/>
    </source>
</evidence>
<feature type="compositionally biased region" description="Polar residues" evidence="1">
    <location>
        <begin position="1"/>
        <end position="10"/>
    </location>
</feature>
<feature type="region of interest" description="Disordered" evidence="1">
    <location>
        <begin position="354"/>
        <end position="388"/>
    </location>
</feature>
<evidence type="ECO:0000256" key="1">
    <source>
        <dbReference type="SAM" id="MobiDB-lite"/>
    </source>
</evidence>
<feature type="compositionally biased region" description="Basic and acidic residues" evidence="1">
    <location>
        <begin position="214"/>
        <end position="226"/>
    </location>
</feature>
<name>A0AA39YM86_9PEZI</name>
<feature type="region of interest" description="Disordered" evidence="1">
    <location>
        <begin position="1"/>
        <end position="48"/>
    </location>
</feature>
<evidence type="ECO:0000313" key="3">
    <source>
        <dbReference type="Proteomes" id="UP001174936"/>
    </source>
</evidence>
<feature type="compositionally biased region" description="Polar residues" evidence="1">
    <location>
        <begin position="354"/>
        <end position="364"/>
    </location>
</feature>
<feature type="compositionally biased region" description="Basic and acidic residues" evidence="1">
    <location>
        <begin position="24"/>
        <end position="36"/>
    </location>
</feature>
<comment type="caution">
    <text evidence="2">The sequence shown here is derived from an EMBL/GenBank/DDBJ whole genome shotgun (WGS) entry which is preliminary data.</text>
</comment>
<feature type="region of interest" description="Disordered" evidence="1">
    <location>
        <begin position="407"/>
        <end position="431"/>
    </location>
</feature>
<accession>A0AA39YM86</accession>
<dbReference type="EMBL" id="JAULSV010000001">
    <property type="protein sequence ID" value="KAK0655168.1"/>
    <property type="molecule type" value="Genomic_DNA"/>
</dbReference>
<feature type="region of interest" description="Disordered" evidence="1">
    <location>
        <begin position="196"/>
        <end position="251"/>
    </location>
</feature>
<gene>
    <name evidence="2" type="ORF">B0T16DRAFT_384121</name>
</gene>
<proteinExistence type="predicted"/>
<dbReference type="AlphaFoldDB" id="A0AA39YM86"/>
<feature type="compositionally biased region" description="Polar residues" evidence="1">
    <location>
        <begin position="200"/>
        <end position="213"/>
    </location>
</feature>
<dbReference type="Proteomes" id="UP001174936">
    <property type="component" value="Unassembled WGS sequence"/>
</dbReference>
<reference evidence="2" key="1">
    <citation type="submission" date="2023-06" db="EMBL/GenBank/DDBJ databases">
        <title>Genome-scale phylogeny and comparative genomics of the fungal order Sordariales.</title>
        <authorList>
            <consortium name="Lawrence Berkeley National Laboratory"/>
            <person name="Hensen N."/>
            <person name="Bonometti L."/>
            <person name="Westerberg I."/>
            <person name="Brannstrom I.O."/>
            <person name="Guillou S."/>
            <person name="Cros-Aarteil S."/>
            <person name="Calhoun S."/>
            <person name="Haridas S."/>
            <person name="Kuo A."/>
            <person name="Mondo S."/>
            <person name="Pangilinan J."/>
            <person name="Riley R."/>
            <person name="Labutti K."/>
            <person name="Andreopoulos B."/>
            <person name="Lipzen A."/>
            <person name="Chen C."/>
            <person name="Yanf M."/>
            <person name="Daum C."/>
            <person name="Ng V."/>
            <person name="Clum A."/>
            <person name="Steindorff A."/>
            <person name="Ohm R."/>
            <person name="Martin F."/>
            <person name="Silar P."/>
            <person name="Natvig D."/>
            <person name="Lalanne C."/>
            <person name="Gautier V."/>
            <person name="Ament-Velasquez S.L."/>
            <person name="Kruys A."/>
            <person name="Hutchinson M.I."/>
            <person name="Powell A.J."/>
            <person name="Barry K."/>
            <person name="Miller A.N."/>
            <person name="Grigoriev I.V."/>
            <person name="Debuchy R."/>
            <person name="Gladieux P."/>
            <person name="Thoren M.H."/>
            <person name="Johannesson H."/>
        </authorList>
    </citation>
    <scope>NUCLEOTIDE SEQUENCE</scope>
    <source>
        <strain evidence="2">SMH2532-1</strain>
    </source>
</reference>
<protein>
    <submittedName>
        <fullName evidence="2">Uncharacterized protein</fullName>
    </submittedName>
</protein>